<dbReference type="STRING" id="1835702.A0A1F5LYY8"/>
<sequence>MTIPNCDTVNSPSNHPQNNIGSPCRQKQLNSRSQTFPQSSAGKIEPNLPAYEGYTYSQADPVPGQSATWTRVERTDMNISQHELFELVQKRGSKKSAAQQYQNLSSITRRAHINQLIDEQRRRNPLVEWSCVYAKEYSRPSEAPNARYGDYETVSMNVILLKMPKTQMYTRTQAGDSGTKHSDPSLETSYRAPKRDRFITSNQSSAAIDNVPESPAPSPANSSETSFEHSSGWSSDGSSDANAKSMLFEKFDETSETDDSESTCNGHQEVRLMRPYLRQQAEIPQPGSPRGREPSHTRGKPNSRSLDRRQERNIPLRSQFELPAAKTIGPKRFDRGRSRGSMPGGRYRMQLMNDNETRGQMLDNRKASIGHREKRLKRTYYEALELEQRQSVKDISPVCRCTCRCAIKEKREVD</sequence>
<protein>
    <submittedName>
        <fullName evidence="2">Uncharacterized protein</fullName>
    </submittedName>
</protein>
<dbReference type="EMBL" id="LXJU01000001">
    <property type="protein sequence ID" value="OGE58367.1"/>
    <property type="molecule type" value="Genomic_DNA"/>
</dbReference>
<keyword evidence="3" id="KW-1185">Reference proteome</keyword>
<accession>A0A1F5LYY8</accession>
<feature type="compositionally biased region" description="Basic and acidic residues" evidence="1">
    <location>
        <begin position="305"/>
        <end position="314"/>
    </location>
</feature>
<dbReference type="OrthoDB" id="5401486at2759"/>
<feature type="region of interest" description="Disordered" evidence="1">
    <location>
        <begin position="1"/>
        <end position="46"/>
    </location>
</feature>
<evidence type="ECO:0000256" key="1">
    <source>
        <dbReference type="SAM" id="MobiDB-lite"/>
    </source>
</evidence>
<dbReference type="GeneID" id="34571309"/>
<feature type="region of interest" description="Disordered" evidence="1">
    <location>
        <begin position="171"/>
        <end position="317"/>
    </location>
</feature>
<dbReference type="Proteomes" id="UP000177622">
    <property type="component" value="Unassembled WGS sequence"/>
</dbReference>
<evidence type="ECO:0000313" key="2">
    <source>
        <dbReference type="EMBL" id="OGE58367.1"/>
    </source>
</evidence>
<evidence type="ECO:0000313" key="3">
    <source>
        <dbReference type="Proteomes" id="UP000177622"/>
    </source>
</evidence>
<dbReference type="RefSeq" id="XP_022493790.1">
    <property type="nucleotide sequence ID" value="XM_022626575.1"/>
</dbReference>
<feature type="compositionally biased region" description="Polar residues" evidence="1">
    <location>
        <begin position="1"/>
        <end position="41"/>
    </location>
</feature>
<organism evidence="2 3">
    <name type="scientific">Penicillium arizonense</name>
    <dbReference type="NCBI Taxonomy" id="1835702"/>
    <lineage>
        <taxon>Eukaryota</taxon>
        <taxon>Fungi</taxon>
        <taxon>Dikarya</taxon>
        <taxon>Ascomycota</taxon>
        <taxon>Pezizomycotina</taxon>
        <taxon>Eurotiomycetes</taxon>
        <taxon>Eurotiomycetidae</taxon>
        <taxon>Eurotiales</taxon>
        <taxon>Aspergillaceae</taxon>
        <taxon>Penicillium</taxon>
    </lineage>
</organism>
<proteinExistence type="predicted"/>
<dbReference type="AlphaFoldDB" id="A0A1F5LYY8"/>
<comment type="caution">
    <text evidence="2">The sequence shown here is derived from an EMBL/GenBank/DDBJ whole genome shotgun (WGS) entry which is preliminary data.</text>
</comment>
<reference evidence="2 3" key="1">
    <citation type="journal article" date="2016" name="Sci. Rep.">
        <title>Penicillium arizonense, a new, genome sequenced fungal species, reveals a high chemical diversity in secreted metabolites.</title>
        <authorList>
            <person name="Grijseels S."/>
            <person name="Nielsen J.C."/>
            <person name="Randelovic M."/>
            <person name="Nielsen J."/>
            <person name="Nielsen K.F."/>
            <person name="Workman M."/>
            <person name="Frisvad J.C."/>
        </authorList>
    </citation>
    <scope>NUCLEOTIDE SEQUENCE [LARGE SCALE GENOMIC DNA]</scope>
    <source>
        <strain evidence="2 3">CBS 141311</strain>
    </source>
</reference>
<feature type="compositionally biased region" description="Low complexity" evidence="1">
    <location>
        <begin position="219"/>
        <end position="240"/>
    </location>
</feature>
<gene>
    <name evidence="2" type="ORF">PENARI_c001G05576</name>
</gene>
<name>A0A1F5LYY8_PENAI</name>